<proteinExistence type="predicted"/>
<dbReference type="AlphaFoldDB" id="A0A0G4EJI6"/>
<dbReference type="STRING" id="1169540.A0A0G4EJI6"/>
<feature type="repeat" description="ANK" evidence="3">
    <location>
        <begin position="150"/>
        <end position="176"/>
    </location>
</feature>
<keyword evidence="5" id="KW-1185">Reference proteome</keyword>
<evidence type="ECO:0000313" key="4">
    <source>
        <dbReference type="EMBL" id="CEL96916.1"/>
    </source>
</evidence>
<organism evidence="4 5">
    <name type="scientific">Vitrella brassicaformis (strain CCMP3155)</name>
    <dbReference type="NCBI Taxonomy" id="1169540"/>
    <lineage>
        <taxon>Eukaryota</taxon>
        <taxon>Sar</taxon>
        <taxon>Alveolata</taxon>
        <taxon>Colpodellida</taxon>
        <taxon>Vitrellaceae</taxon>
        <taxon>Vitrella</taxon>
    </lineage>
</organism>
<gene>
    <name evidence="4" type="ORF">Vbra_3909</name>
</gene>
<keyword evidence="2 3" id="KW-0040">ANK repeat</keyword>
<sequence length="351" mass="39216">MLTCGKPANQSALTAIPQRSMIEVQVETRIEEQAERSPVLMAKARIEMQRRQQVKRTESLRCPHCRQFTTQAMSFFLHVLDFSQFCAEGDLKALIKFITNEEGPECLEMTDDNGLTPLHYSTQNGQEMLVKETVKRGGKHLIEKRTKVQEEPTPIHLAAKRGHVSVVNLLLDIGGDRFLTIQDKYGRTIVGVAAEEGQLAVLRAIVERKGVDFILSLESNGLTIFHDAAFGGHVSVLQQLVDWTGTPMALESFNQYGLTPLHMSASGNRVEAIEYLLKEGGVTLLQKTNTLGNTPMHLACLQGNREAVMCMINKEGGRELLRKTNRRGKTPIDLAKWRGHEDLTTELERTG</sequence>
<dbReference type="OMA" id="KDRCEQH"/>
<reference evidence="4 5" key="1">
    <citation type="submission" date="2014-11" db="EMBL/GenBank/DDBJ databases">
        <authorList>
            <person name="Zhu J."/>
            <person name="Qi W."/>
            <person name="Song R."/>
        </authorList>
    </citation>
    <scope>NUCLEOTIDE SEQUENCE [LARGE SCALE GENOMIC DNA]</scope>
</reference>
<dbReference type="EMBL" id="CDMY01000249">
    <property type="protein sequence ID" value="CEL96916.1"/>
    <property type="molecule type" value="Genomic_DNA"/>
</dbReference>
<dbReference type="PhylomeDB" id="A0A0G4EJI6"/>
<name>A0A0G4EJI6_VITBC</name>
<dbReference type="SMART" id="SM00248">
    <property type="entry name" value="ANK"/>
    <property type="match status" value="6"/>
</dbReference>
<dbReference type="Pfam" id="PF12796">
    <property type="entry name" value="Ank_2"/>
    <property type="match status" value="1"/>
</dbReference>
<dbReference type="InterPro" id="IPR002110">
    <property type="entry name" value="Ankyrin_rpt"/>
</dbReference>
<dbReference type="VEuPathDB" id="CryptoDB:Vbra_3909"/>
<dbReference type="PROSITE" id="PS50297">
    <property type="entry name" value="ANK_REP_REGION"/>
    <property type="match status" value="3"/>
</dbReference>
<dbReference type="Proteomes" id="UP000041254">
    <property type="component" value="Unassembled WGS sequence"/>
</dbReference>
<dbReference type="PANTHER" id="PTHR24198:SF194">
    <property type="entry name" value="INVERSIN-A"/>
    <property type="match status" value="1"/>
</dbReference>
<dbReference type="OrthoDB" id="10264606at2759"/>
<evidence type="ECO:0000313" key="5">
    <source>
        <dbReference type="Proteomes" id="UP000041254"/>
    </source>
</evidence>
<dbReference type="PROSITE" id="PS50088">
    <property type="entry name" value="ANK_REPEAT"/>
    <property type="match status" value="3"/>
</dbReference>
<feature type="repeat" description="ANK" evidence="3">
    <location>
        <begin position="256"/>
        <end position="280"/>
    </location>
</feature>
<protein>
    <submittedName>
        <fullName evidence="4">Uncharacterized protein</fullName>
    </submittedName>
</protein>
<evidence type="ECO:0000256" key="1">
    <source>
        <dbReference type="ARBA" id="ARBA00022737"/>
    </source>
</evidence>
<keyword evidence="1" id="KW-0677">Repeat</keyword>
<dbReference type="InterPro" id="IPR036770">
    <property type="entry name" value="Ankyrin_rpt-contain_sf"/>
</dbReference>
<accession>A0A0G4EJI6</accession>
<evidence type="ECO:0000256" key="2">
    <source>
        <dbReference type="ARBA" id="ARBA00023043"/>
    </source>
</evidence>
<feature type="repeat" description="ANK" evidence="3">
    <location>
        <begin position="113"/>
        <end position="137"/>
    </location>
</feature>
<evidence type="ECO:0000256" key="3">
    <source>
        <dbReference type="PROSITE-ProRule" id="PRU00023"/>
    </source>
</evidence>
<dbReference type="Gene3D" id="1.25.40.20">
    <property type="entry name" value="Ankyrin repeat-containing domain"/>
    <property type="match status" value="2"/>
</dbReference>
<dbReference type="InParanoid" id="A0A0G4EJI6"/>
<dbReference type="Pfam" id="PF00023">
    <property type="entry name" value="Ank"/>
    <property type="match status" value="2"/>
</dbReference>
<dbReference type="SUPFAM" id="SSF48403">
    <property type="entry name" value="Ankyrin repeat"/>
    <property type="match status" value="1"/>
</dbReference>
<dbReference type="PANTHER" id="PTHR24198">
    <property type="entry name" value="ANKYRIN REPEAT AND PROTEIN KINASE DOMAIN-CONTAINING PROTEIN"/>
    <property type="match status" value="1"/>
</dbReference>